<reference evidence="3 4" key="1">
    <citation type="journal article" date="2007" name="Nature">
        <title>Evolution of genes and genomes on the Drosophila phylogeny.</title>
        <authorList>
            <consortium name="Drosophila 12 Genomes Consortium"/>
            <person name="Clark A.G."/>
            <person name="Eisen M.B."/>
            <person name="Smith D.R."/>
            <person name="Bergman C.M."/>
            <person name="Oliver B."/>
            <person name="Markow T.A."/>
            <person name="Kaufman T.C."/>
            <person name="Kellis M."/>
            <person name="Gelbart W."/>
            <person name="Iyer V.N."/>
            <person name="Pollard D.A."/>
            <person name="Sackton T.B."/>
            <person name="Larracuente A.M."/>
            <person name="Singh N.D."/>
            <person name="Abad J.P."/>
            <person name="Abt D.N."/>
            <person name="Adryan B."/>
            <person name="Aguade M."/>
            <person name="Akashi H."/>
            <person name="Anderson W.W."/>
            <person name="Aquadro C.F."/>
            <person name="Ardell D.H."/>
            <person name="Arguello R."/>
            <person name="Artieri C.G."/>
            <person name="Barbash D.A."/>
            <person name="Barker D."/>
            <person name="Barsanti P."/>
            <person name="Batterham P."/>
            <person name="Batzoglou S."/>
            <person name="Begun D."/>
            <person name="Bhutkar A."/>
            <person name="Blanco E."/>
            <person name="Bosak S.A."/>
            <person name="Bradley R.K."/>
            <person name="Brand A.D."/>
            <person name="Brent M.R."/>
            <person name="Brooks A.N."/>
            <person name="Brown R.H."/>
            <person name="Butlin R.K."/>
            <person name="Caggese C."/>
            <person name="Calvi B.R."/>
            <person name="Bernardo de Carvalho A."/>
            <person name="Caspi A."/>
            <person name="Castrezana S."/>
            <person name="Celniker S.E."/>
            <person name="Chang J.L."/>
            <person name="Chapple C."/>
            <person name="Chatterji S."/>
            <person name="Chinwalla A."/>
            <person name="Civetta A."/>
            <person name="Clifton S.W."/>
            <person name="Comeron J.M."/>
            <person name="Costello J.C."/>
            <person name="Coyne J.A."/>
            <person name="Daub J."/>
            <person name="David R.G."/>
            <person name="Delcher A.L."/>
            <person name="Delehaunty K."/>
            <person name="Do C.B."/>
            <person name="Ebling H."/>
            <person name="Edwards K."/>
            <person name="Eickbush T."/>
            <person name="Evans J.D."/>
            <person name="Filipski A."/>
            <person name="Findeiss S."/>
            <person name="Freyhult E."/>
            <person name="Fulton L."/>
            <person name="Fulton R."/>
            <person name="Garcia A.C."/>
            <person name="Gardiner A."/>
            <person name="Garfield D.A."/>
            <person name="Garvin B.E."/>
            <person name="Gibson G."/>
            <person name="Gilbert D."/>
            <person name="Gnerre S."/>
            <person name="Godfrey J."/>
            <person name="Good R."/>
            <person name="Gotea V."/>
            <person name="Gravely B."/>
            <person name="Greenberg A.J."/>
            <person name="Griffiths-Jones S."/>
            <person name="Gross S."/>
            <person name="Guigo R."/>
            <person name="Gustafson E.A."/>
            <person name="Haerty W."/>
            <person name="Hahn M.W."/>
            <person name="Halligan D.L."/>
            <person name="Halpern A.L."/>
            <person name="Halter G.M."/>
            <person name="Han M.V."/>
            <person name="Heger A."/>
            <person name="Hillier L."/>
            <person name="Hinrichs A.S."/>
            <person name="Holmes I."/>
            <person name="Hoskins R.A."/>
            <person name="Hubisz M.J."/>
            <person name="Hultmark D."/>
            <person name="Huntley M.A."/>
            <person name="Jaffe D.B."/>
            <person name="Jagadeeshan S."/>
            <person name="Jeck W.R."/>
            <person name="Johnson J."/>
            <person name="Jones C.D."/>
            <person name="Jordan W.C."/>
            <person name="Karpen G.H."/>
            <person name="Kataoka E."/>
            <person name="Keightley P.D."/>
            <person name="Kheradpour P."/>
            <person name="Kirkness E.F."/>
            <person name="Koerich L.B."/>
            <person name="Kristiansen K."/>
            <person name="Kudrna D."/>
            <person name="Kulathinal R.J."/>
            <person name="Kumar S."/>
            <person name="Kwok R."/>
            <person name="Lander E."/>
            <person name="Langley C.H."/>
            <person name="Lapoint R."/>
            <person name="Lazzaro B.P."/>
            <person name="Lee S.J."/>
            <person name="Levesque L."/>
            <person name="Li R."/>
            <person name="Lin C.F."/>
            <person name="Lin M.F."/>
            <person name="Lindblad-Toh K."/>
            <person name="Llopart A."/>
            <person name="Long M."/>
            <person name="Low L."/>
            <person name="Lozovsky E."/>
            <person name="Lu J."/>
            <person name="Luo M."/>
            <person name="Machado C.A."/>
            <person name="Makalowski W."/>
            <person name="Marzo M."/>
            <person name="Matsuda M."/>
            <person name="Matzkin L."/>
            <person name="McAllister B."/>
            <person name="McBride C.S."/>
            <person name="McKernan B."/>
            <person name="McKernan K."/>
            <person name="Mendez-Lago M."/>
            <person name="Minx P."/>
            <person name="Mollenhauer M.U."/>
            <person name="Montooth K."/>
            <person name="Mount S.M."/>
            <person name="Mu X."/>
            <person name="Myers E."/>
            <person name="Negre B."/>
            <person name="Newfeld S."/>
            <person name="Nielsen R."/>
            <person name="Noor M.A."/>
            <person name="O'Grady P."/>
            <person name="Pachter L."/>
            <person name="Papaceit M."/>
            <person name="Parisi M.J."/>
            <person name="Parisi M."/>
            <person name="Parts L."/>
            <person name="Pedersen J.S."/>
            <person name="Pesole G."/>
            <person name="Phillippy A.M."/>
            <person name="Ponting C.P."/>
            <person name="Pop M."/>
            <person name="Porcelli D."/>
            <person name="Powell J.R."/>
            <person name="Prohaska S."/>
            <person name="Pruitt K."/>
            <person name="Puig M."/>
            <person name="Quesneville H."/>
            <person name="Ram K.R."/>
            <person name="Rand D."/>
            <person name="Rasmussen M.D."/>
            <person name="Reed L.K."/>
            <person name="Reenan R."/>
            <person name="Reily A."/>
            <person name="Remington K.A."/>
            <person name="Rieger T.T."/>
            <person name="Ritchie M.G."/>
            <person name="Robin C."/>
            <person name="Rogers Y.H."/>
            <person name="Rohde C."/>
            <person name="Rozas J."/>
            <person name="Rubenfield M.J."/>
            <person name="Ruiz A."/>
            <person name="Russo S."/>
            <person name="Salzberg S.L."/>
            <person name="Sanchez-Gracia A."/>
            <person name="Saranga D.J."/>
            <person name="Sato H."/>
            <person name="Schaeffer S.W."/>
            <person name="Schatz M.C."/>
            <person name="Schlenke T."/>
            <person name="Schwartz R."/>
            <person name="Segarra C."/>
            <person name="Singh R.S."/>
            <person name="Sirot L."/>
            <person name="Sirota M."/>
            <person name="Sisneros N.B."/>
            <person name="Smith C.D."/>
            <person name="Smith T.F."/>
            <person name="Spieth J."/>
            <person name="Stage D.E."/>
            <person name="Stark A."/>
            <person name="Stephan W."/>
            <person name="Strausberg R.L."/>
            <person name="Strempel S."/>
            <person name="Sturgill D."/>
            <person name="Sutton G."/>
            <person name="Sutton G.G."/>
            <person name="Tao W."/>
            <person name="Teichmann S."/>
            <person name="Tobari Y.N."/>
            <person name="Tomimura Y."/>
            <person name="Tsolas J.M."/>
            <person name="Valente V.L."/>
            <person name="Venter E."/>
            <person name="Venter J.C."/>
            <person name="Vicario S."/>
            <person name="Vieira F.G."/>
            <person name="Vilella A.J."/>
            <person name="Villasante A."/>
            <person name="Walenz B."/>
            <person name="Wang J."/>
            <person name="Wasserman M."/>
            <person name="Watts T."/>
            <person name="Wilson D."/>
            <person name="Wilson R.K."/>
            <person name="Wing R.A."/>
            <person name="Wolfner M.F."/>
            <person name="Wong A."/>
            <person name="Wong G.K."/>
            <person name="Wu C.I."/>
            <person name="Wu G."/>
            <person name="Yamamoto D."/>
            <person name="Yang H.P."/>
            <person name="Yang S.P."/>
            <person name="Yorke J.A."/>
            <person name="Yoshida K."/>
            <person name="Zdobnov E."/>
            <person name="Zhang P."/>
            <person name="Zhang Y."/>
            <person name="Zimin A.V."/>
            <person name="Baldwin J."/>
            <person name="Abdouelleil A."/>
            <person name="Abdulkadir J."/>
            <person name="Abebe A."/>
            <person name="Abera B."/>
            <person name="Abreu J."/>
            <person name="Acer S.C."/>
            <person name="Aftuck L."/>
            <person name="Alexander A."/>
            <person name="An P."/>
            <person name="Anderson E."/>
            <person name="Anderson S."/>
            <person name="Arachi H."/>
            <person name="Azer M."/>
            <person name="Bachantsang P."/>
            <person name="Barry A."/>
            <person name="Bayul T."/>
            <person name="Berlin A."/>
            <person name="Bessette D."/>
            <person name="Bloom T."/>
            <person name="Blye J."/>
            <person name="Boguslavskiy L."/>
            <person name="Bonnet C."/>
            <person name="Boukhgalter B."/>
            <person name="Bourzgui I."/>
            <person name="Brown A."/>
            <person name="Cahill P."/>
            <person name="Channer S."/>
            <person name="Cheshatsang Y."/>
            <person name="Chuda L."/>
            <person name="Citroen M."/>
            <person name="Collymore A."/>
            <person name="Cooke P."/>
            <person name="Costello M."/>
            <person name="D'Aco K."/>
            <person name="Daza R."/>
            <person name="De Haan G."/>
            <person name="DeGray S."/>
            <person name="DeMaso C."/>
            <person name="Dhargay N."/>
            <person name="Dooley K."/>
            <person name="Dooley E."/>
            <person name="Doricent M."/>
            <person name="Dorje P."/>
            <person name="Dorjee K."/>
            <person name="Dupes A."/>
            <person name="Elong R."/>
            <person name="Falk J."/>
            <person name="Farina A."/>
            <person name="Faro S."/>
            <person name="Ferguson D."/>
            <person name="Fisher S."/>
            <person name="Foley C.D."/>
            <person name="Franke A."/>
            <person name="Friedrich D."/>
            <person name="Gadbois L."/>
            <person name="Gearin G."/>
            <person name="Gearin C.R."/>
            <person name="Giannoukos G."/>
            <person name="Goode T."/>
            <person name="Graham J."/>
            <person name="Grandbois E."/>
            <person name="Grewal S."/>
            <person name="Gyaltsen K."/>
            <person name="Hafez N."/>
            <person name="Hagos B."/>
            <person name="Hall J."/>
            <person name="Henson C."/>
            <person name="Hollinger A."/>
            <person name="Honan T."/>
            <person name="Huard M.D."/>
            <person name="Hughes L."/>
            <person name="Hurhula B."/>
            <person name="Husby M.E."/>
            <person name="Kamat A."/>
            <person name="Kanga B."/>
            <person name="Kashin S."/>
            <person name="Khazanovich D."/>
            <person name="Kisner P."/>
            <person name="Lance K."/>
            <person name="Lara M."/>
            <person name="Lee W."/>
            <person name="Lennon N."/>
            <person name="Letendre F."/>
            <person name="LeVine R."/>
            <person name="Lipovsky A."/>
            <person name="Liu X."/>
            <person name="Liu J."/>
            <person name="Liu S."/>
            <person name="Lokyitsang T."/>
            <person name="Lokyitsang Y."/>
            <person name="Lubonja R."/>
            <person name="Lui A."/>
            <person name="MacDonald P."/>
            <person name="Magnisalis V."/>
            <person name="Maru K."/>
            <person name="Matthews C."/>
            <person name="McCusker W."/>
            <person name="McDonough S."/>
            <person name="Mehta T."/>
            <person name="Meldrim J."/>
            <person name="Meneus L."/>
            <person name="Mihai O."/>
            <person name="Mihalev A."/>
            <person name="Mihova T."/>
            <person name="Mittelman R."/>
            <person name="Mlenga V."/>
            <person name="Montmayeur A."/>
            <person name="Mulrain L."/>
            <person name="Navidi A."/>
            <person name="Naylor J."/>
            <person name="Negash T."/>
            <person name="Nguyen T."/>
            <person name="Nguyen N."/>
            <person name="Nicol R."/>
            <person name="Norbu C."/>
            <person name="Norbu N."/>
            <person name="Novod N."/>
            <person name="O'Neill B."/>
            <person name="Osman S."/>
            <person name="Markiewicz E."/>
            <person name="Oyono O.L."/>
            <person name="Patti C."/>
            <person name="Phunkhang P."/>
            <person name="Pierre F."/>
            <person name="Priest M."/>
            <person name="Raghuraman S."/>
            <person name="Rege F."/>
            <person name="Reyes R."/>
            <person name="Rise C."/>
            <person name="Rogov P."/>
            <person name="Ross K."/>
            <person name="Ryan E."/>
            <person name="Settipalli S."/>
            <person name="Shea T."/>
            <person name="Sherpa N."/>
            <person name="Shi L."/>
            <person name="Shih D."/>
            <person name="Sparrow T."/>
            <person name="Spaulding J."/>
            <person name="Stalker J."/>
            <person name="Stange-Thomann N."/>
            <person name="Stavropoulos S."/>
            <person name="Stone C."/>
            <person name="Strader C."/>
            <person name="Tesfaye S."/>
            <person name="Thomson T."/>
            <person name="Thoulutsang Y."/>
            <person name="Thoulutsang D."/>
            <person name="Topham K."/>
            <person name="Topping I."/>
            <person name="Tsamla T."/>
            <person name="Vassiliev H."/>
            <person name="Vo A."/>
            <person name="Wangchuk T."/>
            <person name="Wangdi T."/>
            <person name="Weiand M."/>
            <person name="Wilkinson J."/>
            <person name="Wilson A."/>
            <person name="Yadav S."/>
            <person name="Young G."/>
            <person name="Yu Q."/>
            <person name="Zembek L."/>
            <person name="Zhong D."/>
            <person name="Zimmer A."/>
            <person name="Zwirko Z."/>
            <person name="Jaffe D.B."/>
            <person name="Alvarez P."/>
            <person name="Brockman W."/>
            <person name="Butler J."/>
            <person name="Chin C."/>
            <person name="Gnerre S."/>
            <person name="Grabherr M."/>
            <person name="Kleber M."/>
            <person name="Mauceli E."/>
            <person name="MacCallum I."/>
        </authorList>
    </citation>
    <scope>NUCLEOTIDE SEQUENCE [LARGE SCALE GENOMIC DNA]</scope>
    <source>
        <strain evidence="4">Tai18E2 / Tucson 14021-0261.01</strain>
    </source>
</reference>
<feature type="transmembrane region" description="Helical" evidence="2">
    <location>
        <begin position="56"/>
        <end position="72"/>
    </location>
</feature>
<feature type="transmembrane region" description="Helical" evidence="2">
    <location>
        <begin position="6"/>
        <end position="29"/>
    </location>
</feature>
<evidence type="ECO:0000313" key="4">
    <source>
        <dbReference type="Proteomes" id="UP000002282"/>
    </source>
</evidence>
<dbReference type="EMBL" id="CM000160">
    <property type="protein sequence ID" value="EDW98626.2"/>
    <property type="molecule type" value="Genomic_DNA"/>
</dbReference>
<sequence>MCCAKFVLQIFNCVALFAYHLRIFALAWLRKLSDIKRSPNVCAIHSQLFPSTTMKLTTYLLALVLFAGFFLLQPSSAQTNSTTSTNTTTTEATTSTTSTTAKTVHRKHFTIHNVQYKTVRRIRVSKKKSG</sequence>
<keyword evidence="2" id="KW-0472">Membrane</keyword>
<feature type="region of interest" description="Disordered" evidence="1">
    <location>
        <begin position="77"/>
        <end position="97"/>
    </location>
</feature>
<name>B4PSG4_DROYA</name>
<dbReference type="KEGG" id="dya:Dyak_GE23671"/>
<evidence type="ECO:0000256" key="1">
    <source>
        <dbReference type="SAM" id="MobiDB-lite"/>
    </source>
</evidence>
<dbReference type="HOGENOM" id="CLU_2673744_0_0_1"/>
<keyword evidence="2" id="KW-1133">Transmembrane helix</keyword>
<keyword evidence="4" id="KW-1185">Reference proteome</keyword>
<dbReference type="Proteomes" id="UP000002282">
    <property type="component" value="Chromosome 3R"/>
</dbReference>
<gene>
    <name evidence="3" type="primary">Dyak\GE23671</name>
    <name evidence="3" type="synonym">dyak_GLEANR_7438</name>
    <name evidence="3" type="synonym">GE23671</name>
    <name evidence="3" type="ORF">Dyak_GE23671</name>
</gene>
<organism evidence="3 4">
    <name type="scientific">Drosophila yakuba</name>
    <name type="common">Fruit fly</name>
    <dbReference type="NCBI Taxonomy" id="7245"/>
    <lineage>
        <taxon>Eukaryota</taxon>
        <taxon>Metazoa</taxon>
        <taxon>Ecdysozoa</taxon>
        <taxon>Arthropoda</taxon>
        <taxon>Hexapoda</taxon>
        <taxon>Insecta</taxon>
        <taxon>Pterygota</taxon>
        <taxon>Neoptera</taxon>
        <taxon>Endopterygota</taxon>
        <taxon>Diptera</taxon>
        <taxon>Brachycera</taxon>
        <taxon>Muscomorpha</taxon>
        <taxon>Ephydroidea</taxon>
        <taxon>Drosophilidae</taxon>
        <taxon>Drosophila</taxon>
        <taxon>Sophophora</taxon>
    </lineage>
</organism>
<protein>
    <submittedName>
        <fullName evidence="3">Uncharacterized protein</fullName>
    </submittedName>
</protein>
<keyword evidence="2" id="KW-0812">Transmembrane</keyword>
<dbReference type="AlphaFoldDB" id="B4PSG4"/>
<reference evidence="3 4" key="2">
    <citation type="journal article" date="2007" name="PLoS Biol.">
        <title>Principles of genome evolution in the Drosophila melanogaster species group.</title>
        <authorList>
            <person name="Ranz J.M."/>
            <person name="Maurin D."/>
            <person name="Chan Y.S."/>
            <person name="von Grotthuss M."/>
            <person name="Hillier L.W."/>
            <person name="Roote J."/>
            <person name="Ashburner M."/>
            <person name="Bergman C.M."/>
        </authorList>
    </citation>
    <scope>NUCLEOTIDE SEQUENCE [LARGE SCALE GENOMIC DNA]</scope>
    <source>
        <strain evidence="4">Tai18E2 / Tucson 14021-0261.01</strain>
    </source>
</reference>
<evidence type="ECO:0000256" key="2">
    <source>
        <dbReference type="SAM" id="Phobius"/>
    </source>
</evidence>
<evidence type="ECO:0000313" key="3">
    <source>
        <dbReference type="EMBL" id="EDW98626.2"/>
    </source>
</evidence>
<proteinExistence type="predicted"/>
<accession>B4PSG4</accession>